<dbReference type="InterPro" id="IPR050344">
    <property type="entry name" value="Peptidase_M1_aminopeptidases"/>
</dbReference>
<name>A0A8X7XLM1_POLSE</name>
<evidence type="ECO:0000256" key="16">
    <source>
        <dbReference type="PIRSR" id="PIRSR634016-1"/>
    </source>
</evidence>
<feature type="non-terminal residue" evidence="21">
    <location>
        <position position="1"/>
    </location>
</feature>
<proteinExistence type="inferred from homology"/>
<dbReference type="GO" id="GO:0008270">
    <property type="term" value="F:zinc ion binding"/>
    <property type="evidence" value="ECO:0007669"/>
    <property type="project" value="InterPro"/>
</dbReference>
<evidence type="ECO:0000256" key="2">
    <source>
        <dbReference type="ARBA" id="ARBA00010136"/>
    </source>
</evidence>
<dbReference type="GO" id="GO:0005615">
    <property type="term" value="C:extracellular space"/>
    <property type="evidence" value="ECO:0007669"/>
    <property type="project" value="TreeGrafter"/>
</dbReference>
<keyword evidence="6" id="KW-0812">Transmembrane</keyword>
<feature type="non-terminal residue" evidence="21">
    <location>
        <position position="550"/>
    </location>
</feature>
<evidence type="ECO:0000259" key="19">
    <source>
        <dbReference type="Pfam" id="PF01433"/>
    </source>
</evidence>
<keyword evidence="13" id="KW-0472">Membrane</keyword>
<evidence type="ECO:0000256" key="6">
    <source>
        <dbReference type="ARBA" id="ARBA00022692"/>
    </source>
</evidence>
<dbReference type="Gene3D" id="1.10.390.10">
    <property type="entry name" value="Neutral Protease Domain 2"/>
    <property type="match status" value="1"/>
</dbReference>
<keyword evidence="14" id="KW-1015">Disulfide bond</keyword>
<keyword evidence="11" id="KW-1133">Transmembrane helix</keyword>
<reference evidence="21 22" key="1">
    <citation type="journal article" date="2021" name="Cell">
        <title>Tracing the genetic footprints of vertebrate landing in non-teleost ray-finned fishes.</title>
        <authorList>
            <person name="Bi X."/>
            <person name="Wang K."/>
            <person name="Yang L."/>
            <person name="Pan H."/>
            <person name="Jiang H."/>
            <person name="Wei Q."/>
            <person name="Fang M."/>
            <person name="Yu H."/>
            <person name="Zhu C."/>
            <person name="Cai Y."/>
            <person name="He Y."/>
            <person name="Gan X."/>
            <person name="Zeng H."/>
            <person name="Yu D."/>
            <person name="Zhu Y."/>
            <person name="Jiang H."/>
            <person name="Qiu Q."/>
            <person name="Yang H."/>
            <person name="Zhang Y.E."/>
            <person name="Wang W."/>
            <person name="Zhu M."/>
            <person name="He S."/>
            <person name="Zhang G."/>
        </authorList>
    </citation>
    <scope>NUCLEOTIDE SEQUENCE [LARGE SCALE GENOMIC DNA]</scope>
    <source>
        <strain evidence="21">Bchr_013</strain>
    </source>
</reference>
<accession>A0A8X7XLM1</accession>
<keyword evidence="12" id="KW-0482">Metalloprotease</keyword>
<evidence type="ECO:0000256" key="14">
    <source>
        <dbReference type="ARBA" id="ARBA00023157"/>
    </source>
</evidence>
<evidence type="ECO:0000256" key="7">
    <source>
        <dbReference type="ARBA" id="ARBA00022723"/>
    </source>
</evidence>
<dbReference type="CDD" id="cd09601">
    <property type="entry name" value="M1_APN-Q_like"/>
    <property type="match status" value="1"/>
</dbReference>
<dbReference type="InterPro" id="IPR042097">
    <property type="entry name" value="Aminopeptidase_N-like_N_sf"/>
</dbReference>
<dbReference type="Gene3D" id="2.60.40.1730">
    <property type="entry name" value="tricorn interacting facor f3 domain"/>
    <property type="match status" value="1"/>
</dbReference>
<evidence type="ECO:0000256" key="18">
    <source>
        <dbReference type="PIRSR" id="PIRSR634016-4"/>
    </source>
</evidence>
<feature type="domain" description="Peptidase M1 membrane alanine aminopeptidase" evidence="19">
    <location>
        <begin position="306"/>
        <end position="491"/>
    </location>
</feature>
<evidence type="ECO:0000256" key="15">
    <source>
        <dbReference type="ARBA" id="ARBA00023180"/>
    </source>
</evidence>
<keyword evidence="5" id="KW-0645">Protease</keyword>
<evidence type="ECO:0000256" key="4">
    <source>
        <dbReference type="ARBA" id="ARBA00022475"/>
    </source>
</evidence>
<dbReference type="GO" id="GO:0005886">
    <property type="term" value="C:plasma membrane"/>
    <property type="evidence" value="ECO:0007669"/>
    <property type="project" value="UniProtKB-SubCell"/>
</dbReference>
<evidence type="ECO:0000256" key="1">
    <source>
        <dbReference type="ARBA" id="ARBA00004401"/>
    </source>
</evidence>
<keyword evidence="4" id="KW-1003">Cell membrane</keyword>
<evidence type="ECO:0000256" key="3">
    <source>
        <dbReference type="ARBA" id="ARBA00022438"/>
    </source>
</evidence>
<feature type="domain" description="Aminopeptidase N-like N-terminal" evidence="20">
    <location>
        <begin position="73"/>
        <end position="270"/>
    </location>
</feature>
<evidence type="ECO:0000256" key="13">
    <source>
        <dbReference type="ARBA" id="ARBA00023136"/>
    </source>
</evidence>
<dbReference type="GO" id="GO:0042277">
    <property type="term" value="F:peptide binding"/>
    <property type="evidence" value="ECO:0007669"/>
    <property type="project" value="TreeGrafter"/>
</dbReference>
<dbReference type="Pfam" id="PF01433">
    <property type="entry name" value="Peptidase_M1"/>
    <property type="match status" value="1"/>
</dbReference>
<evidence type="ECO:0000313" key="21">
    <source>
        <dbReference type="EMBL" id="KAG2470421.1"/>
    </source>
</evidence>
<evidence type="ECO:0000256" key="17">
    <source>
        <dbReference type="PIRSR" id="PIRSR634016-3"/>
    </source>
</evidence>
<organism evidence="21 22">
    <name type="scientific">Polypterus senegalus</name>
    <name type="common">Senegal bichir</name>
    <dbReference type="NCBI Taxonomy" id="55291"/>
    <lineage>
        <taxon>Eukaryota</taxon>
        <taxon>Metazoa</taxon>
        <taxon>Chordata</taxon>
        <taxon>Craniata</taxon>
        <taxon>Vertebrata</taxon>
        <taxon>Euteleostomi</taxon>
        <taxon>Actinopterygii</taxon>
        <taxon>Polypteriformes</taxon>
        <taxon>Polypteridae</taxon>
        <taxon>Polypterus</taxon>
    </lineage>
</organism>
<keyword evidence="10" id="KW-0735">Signal-anchor</keyword>
<dbReference type="FunFam" id="2.60.40.1730:FF:000001">
    <property type="entry name" value="Leucyl-cystinyl aminopeptidase"/>
    <property type="match status" value="1"/>
</dbReference>
<keyword evidence="7 17" id="KW-0479">Metal-binding</keyword>
<comment type="similarity">
    <text evidence="2">Belongs to the peptidase M1 family.</text>
</comment>
<dbReference type="PANTHER" id="PTHR11533">
    <property type="entry name" value="PROTEASE M1 ZINC METALLOPROTEASE"/>
    <property type="match status" value="1"/>
</dbReference>
<dbReference type="PANTHER" id="PTHR11533:SF172">
    <property type="entry name" value="AMINOPEPTIDASE N"/>
    <property type="match status" value="1"/>
</dbReference>
<keyword evidence="9 17" id="KW-0862">Zinc</keyword>
<sequence length="550" mass="62297">MGKKTLISKCLAGIVILLAATTLASFVALLVGYSQYRETHNATVAPEDIPTSTTPTTPWGQWSEIRLPDTLAPEKYSVTLWPRLIPESSGQYIFKGSSSVSFRCIKKTNIIVIHSYKLNLVTFDGFYAKLSGRDVPSQPKIKSTFFTKDTQYLTVELKEDLIPRKIYDLYTEFSGELSDGGSGLYRTEYMEKGVKKIMATTQMQPTSARKTFPCFDEPSMKAKYNITLIHETNITALSNTLNISSAIKTLEGGRRRITRFEGTEKMSTYVLAFIICDFKMISAGDDRGEVRVWARTSAINDGHGNYSLLIATKMVVFFESLFAEDYVYRKADHIAVPDFYGGAMENWGLITYRETALLFDANISSLADQEYVTTVVAHELAHQWFGNLVTMNWWNELWLSEGFATYFSYFGVDAMESSWNFKDFMVQKEVYRAFSQDALNFSHPLSSPTKEVNTPGEIDKLFDHISYSKGAAVLRMLSYMVTENVFLRAVQILKANPDVKLPAEIDVILDRWILQMGFPVVTINTTNGEVSQKHFLLYPDSVVHRKSKFK</sequence>
<evidence type="ECO:0000313" key="22">
    <source>
        <dbReference type="Proteomes" id="UP000886611"/>
    </source>
</evidence>
<protein>
    <submittedName>
        <fullName evidence="21">AMPN Aminopeptidase</fullName>
    </submittedName>
</protein>
<keyword evidence="22" id="KW-1185">Reference proteome</keyword>
<comment type="cofactor">
    <cofactor evidence="17">
        <name>Zn(2+)</name>
        <dbReference type="ChEBI" id="CHEBI:29105"/>
    </cofactor>
    <text evidence="17">Binds 1 zinc ion per subunit.</text>
</comment>
<keyword evidence="15" id="KW-0325">Glycoprotein</keyword>
<feature type="active site" description="Proton acceptor" evidence="16">
    <location>
        <position position="379"/>
    </location>
</feature>
<evidence type="ECO:0000256" key="9">
    <source>
        <dbReference type="ARBA" id="ARBA00022833"/>
    </source>
</evidence>
<evidence type="ECO:0000256" key="12">
    <source>
        <dbReference type="ARBA" id="ARBA00023049"/>
    </source>
</evidence>
<feature type="binding site" evidence="17">
    <location>
        <position position="378"/>
    </location>
    <ligand>
        <name>Zn(2+)</name>
        <dbReference type="ChEBI" id="CHEBI:29105"/>
        <note>catalytic</note>
    </ligand>
</feature>
<dbReference type="InterPro" id="IPR001930">
    <property type="entry name" value="Peptidase_M1"/>
</dbReference>
<dbReference type="InterPro" id="IPR045357">
    <property type="entry name" value="Aminopeptidase_N-like_N"/>
</dbReference>
<dbReference type="GO" id="GO:0006508">
    <property type="term" value="P:proteolysis"/>
    <property type="evidence" value="ECO:0007669"/>
    <property type="project" value="UniProtKB-KW"/>
</dbReference>
<dbReference type="PRINTS" id="PR00756">
    <property type="entry name" value="ALADIPTASE"/>
</dbReference>
<dbReference type="AlphaFoldDB" id="A0A8X7XLM1"/>
<dbReference type="InterPro" id="IPR034016">
    <property type="entry name" value="M1_APN-typ"/>
</dbReference>
<dbReference type="GO" id="GO:0070006">
    <property type="term" value="F:metalloaminopeptidase activity"/>
    <property type="evidence" value="ECO:0007669"/>
    <property type="project" value="TreeGrafter"/>
</dbReference>
<dbReference type="SUPFAM" id="SSF63737">
    <property type="entry name" value="Leukotriene A4 hydrolase N-terminal domain"/>
    <property type="match status" value="1"/>
</dbReference>
<evidence type="ECO:0000256" key="10">
    <source>
        <dbReference type="ARBA" id="ARBA00022968"/>
    </source>
</evidence>
<dbReference type="GO" id="GO:0043171">
    <property type="term" value="P:peptide catabolic process"/>
    <property type="evidence" value="ECO:0007669"/>
    <property type="project" value="TreeGrafter"/>
</dbReference>
<comment type="subcellular location">
    <subcellularLocation>
        <location evidence="1">Cell membrane</location>
        <topology evidence="1">Single-pass type II membrane protein</topology>
    </subcellularLocation>
</comment>
<dbReference type="Proteomes" id="UP000886611">
    <property type="component" value="Unassembled WGS sequence"/>
</dbReference>
<dbReference type="FunFam" id="1.10.390.10:FF:000006">
    <property type="entry name" value="Puromycin-sensitive aminopeptidase"/>
    <property type="match status" value="1"/>
</dbReference>
<keyword evidence="8" id="KW-0378">Hydrolase</keyword>
<dbReference type="InterPro" id="IPR027268">
    <property type="entry name" value="Peptidase_M4/M1_CTD_sf"/>
</dbReference>
<evidence type="ECO:0000259" key="20">
    <source>
        <dbReference type="Pfam" id="PF17900"/>
    </source>
</evidence>
<comment type="caution">
    <text evidence="21">The sequence shown here is derived from an EMBL/GenBank/DDBJ whole genome shotgun (WGS) entry which is preliminary data.</text>
</comment>
<dbReference type="SUPFAM" id="SSF55486">
    <property type="entry name" value="Metalloproteases ('zincins'), catalytic domain"/>
    <property type="match status" value="1"/>
</dbReference>
<evidence type="ECO:0000256" key="11">
    <source>
        <dbReference type="ARBA" id="ARBA00022989"/>
    </source>
</evidence>
<dbReference type="GO" id="GO:0005737">
    <property type="term" value="C:cytoplasm"/>
    <property type="evidence" value="ECO:0007669"/>
    <property type="project" value="TreeGrafter"/>
</dbReference>
<feature type="binding site" evidence="17">
    <location>
        <position position="382"/>
    </location>
    <ligand>
        <name>Zn(2+)</name>
        <dbReference type="ChEBI" id="CHEBI:29105"/>
        <note>catalytic</note>
    </ligand>
</feature>
<keyword evidence="3 21" id="KW-0031">Aminopeptidase</keyword>
<dbReference type="Pfam" id="PF17900">
    <property type="entry name" value="Peptidase_M1_N"/>
    <property type="match status" value="1"/>
</dbReference>
<feature type="site" description="Transition state stabilizer" evidence="18">
    <location>
        <position position="467"/>
    </location>
</feature>
<evidence type="ECO:0000256" key="5">
    <source>
        <dbReference type="ARBA" id="ARBA00022670"/>
    </source>
</evidence>
<dbReference type="InterPro" id="IPR014782">
    <property type="entry name" value="Peptidase_M1_dom"/>
</dbReference>
<dbReference type="EMBL" id="JAATIS010000094">
    <property type="protein sequence ID" value="KAG2470421.1"/>
    <property type="molecule type" value="Genomic_DNA"/>
</dbReference>
<gene>
    <name evidence="21" type="primary">Anpep_2</name>
    <name evidence="21" type="ORF">GTO96_0006080</name>
</gene>
<feature type="binding site" evidence="17">
    <location>
        <position position="401"/>
    </location>
    <ligand>
        <name>Zn(2+)</name>
        <dbReference type="ChEBI" id="CHEBI:29105"/>
        <note>catalytic</note>
    </ligand>
</feature>
<evidence type="ECO:0000256" key="8">
    <source>
        <dbReference type="ARBA" id="ARBA00022801"/>
    </source>
</evidence>